<dbReference type="InterPro" id="IPR022031">
    <property type="entry name" value="Rif1_N"/>
</dbReference>
<sequence length="1486" mass="169190">MMRDPSRRTRSEGKTKALDALDKHMTQRSTLKKSLAANGPNVLALSESLVLNHLPSNSENVYQRSPTPRRSRESDVVMLEDKSSGLIFEEDAGEKALLSSPIRKGVSFSDRVESSPTMQTMGSSPIRPSSMTKPPARSILKHPSLHYSKHDRPSSRNSPSKASHLSIDPSSTNFWVEGEIKSMINTNNVAEFKKILKGGLHVLNVTKTRDFEIYATFNNVIPSMNGVILNDIVHQKIDVLIECLDELLDTSIYALSHLQESLLLQQKKDPFKSRCFIQVIRFLTLLFSNFKIIKFLDGNLSLQLKFIEVLKACEESLTHSNTNKVMVIYPLTLLKEEKFGQFYLPDSQIRQLVNSVFTMKYIDSTNVQCERLMVLKQFLQKYSKVMLETLRTWFPSEVAARYLMEDRVTSAKTRSCCNLIILDLLRKCISNDKVRTAIIEIESLSLKSVVENCPFGTEVDVEYTEFIKDQTLGTALCNKLISLMNDKEEYKLSMDFWLGMTGLLFNSTKNLSLLLEPVGSRWLAVNDVCFNSKKSNLRGIAIKNRRILNYMIITTITHDIDNHVLDALIQIVMRPFEFPDNEGLSEYIIFAFNSIMYLTCCDYKDMSSKRFALLFEVILKPLFQRINQPTLLPILGPQAHQILPRIIRLFSDEENSSPRRSIGFQPLKALSTIGIDLPDFEPMSNTILENNWNSIVELLKGMIAWPGFNSQNSLMMLQHCIRRSPSVIPSNQACAQSLEYLKLILEKGEIDRNEEVFKTIIRSLAEKYELHLFSNSSILLTKIFPMDQVTSAVQFEMFKNIFQLVKPFVKPLLLFGYFDRFSNDLISNYIANIVGSMLIPTNMSQQEYKSLLQIVNKMPVPEVIDNLFTWLRKTDNWGSIAGELNLSTWNDHLFANFIQKWIQEQKNSWSQETVRMLTESLWNRPAAFKELTALLINAEQTQIIKDTLEKNPDIIDDISPLGDLSLLDILPATLVKSSFSKIQQYDDVIKTKLFLCISTLDEISIIKSNTELLYQLLLPTDDDVSLNNDRNIIMDMLLKSSIGHQDWDLLSMLFEVCLLRRDSDKIVDFLTAGKIKFENIKPNTIARMINESGKLNSDLIDFLRDSFKNLNPSYVIDLMEQLLKQTKYQVFDIITEELLSFIFDIKQQLSADDKERLKGIFPAIVDYFVGSNPKILTDIMKYVVNIMKSAKEKQYGTSLIVLFLNHPDFKIQGNKTLLKKLNVFKANAKRNSTRQYKFIPPKENKKVSDRETLQHNEQQDNTNIFPLSTLSVIETKVTSSEELEVPLQTLSETSDELIRTGCQKVVEPIQNSNDNEPVKMAASVQSEKLEAETTQNAVSQVSSGEMEKQTPSIKDSSTEVSECLPGVANNDEISKNLDTVTSVNSPSGLPLKIPIFNPFFTDVIKLEEDLASKGDTYISGKRSLELMNSAGDVASANCEGQHHTKKIMRIVSSLNDVDIDDVKSLSNNDKKLLRKVMYNFMLNLED</sequence>
<keyword evidence="4" id="KW-0779">Telomere</keyword>
<evidence type="ECO:0000259" key="8">
    <source>
        <dbReference type="Pfam" id="PF12231"/>
    </source>
</evidence>
<evidence type="ECO:0000256" key="1">
    <source>
        <dbReference type="ARBA" id="ARBA00004123"/>
    </source>
</evidence>
<organism evidence="9 10">
    <name type="scientific">Kluyveromyces lactis (strain ATCC 8585 / CBS 2359 / DSM 70799 / NBRC 1267 / NRRL Y-1140 / WM37)</name>
    <name type="common">Yeast</name>
    <name type="synonym">Candida sphaerica</name>
    <dbReference type="NCBI Taxonomy" id="284590"/>
    <lineage>
        <taxon>Eukaryota</taxon>
        <taxon>Fungi</taxon>
        <taxon>Dikarya</taxon>
        <taxon>Ascomycota</taxon>
        <taxon>Saccharomycotina</taxon>
        <taxon>Saccharomycetes</taxon>
        <taxon>Saccharomycetales</taxon>
        <taxon>Saccharomycetaceae</taxon>
        <taxon>Kluyveromyces</taxon>
    </lineage>
</organism>
<keyword evidence="5" id="KW-0539">Nucleus</keyword>
<dbReference type="PANTHER" id="PTHR22928:SF3">
    <property type="entry name" value="TELOMERE-ASSOCIATED PROTEIN RIF1"/>
    <property type="match status" value="1"/>
</dbReference>
<dbReference type="FunCoup" id="Q6CLQ3">
    <property type="interactions" value="116"/>
</dbReference>
<feature type="region of interest" description="Disordered" evidence="7">
    <location>
        <begin position="57"/>
        <end position="76"/>
    </location>
</feature>
<feature type="region of interest" description="Disordered" evidence="7">
    <location>
        <begin position="1330"/>
        <end position="1359"/>
    </location>
</feature>
<dbReference type="PANTHER" id="PTHR22928">
    <property type="entry name" value="TELOMERE-ASSOCIATED PROTEIN RIF1"/>
    <property type="match status" value="1"/>
</dbReference>
<feature type="compositionally biased region" description="Basic and acidic residues" evidence="7">
    <location>
        <begin position="1"/>
        <end position="25"/>
    </location>
</feature>
<dbReference type="EMBL" id="CR382126">
    <property type="protein sequence ID" value="CAG97843.1"/>
    <property type="molecule type" value="Genomic_DNA"/>
</dbReference>
<feature type="domain" description="Telomere-associated protein Rif1 N-terminal" evidence="8">
    <location>
        <begin position="210"/>
        <end position="576"/>
    </location>
</feature>
<evidence type="ECO:0000256" key="7">
    <source>
        <dbReference type="SAM" id="MobiDB-lite"/>
    </source>
</evidence>
<evidence type="ECO:0000256" key="3">
    <source>
        <dbReference type="ARBA" id="ARBA00022454"/>
    </source>
</evidence>
<name>Q6CLQ3_KLULA</name>
<feature type="compositionally biased region" description="Polar residues" evidence="7">
    <location>
        <begin position="155"/>
        <end position="166"/>
    </location>
</feature>
<dbReference type="InParanoid" id="Q6CLQ3"/>
<accession>Q6CLQ3</accession>
<reference evidence="9 10" key="1">
    <citation type="journal article" date="2004" name="Nature">
        <title>Genome evolution in yeasts.</title>
        <authorList>
            <consortium name="Genolevures"/>
            <person name="Dujon B."/>
            <person name="Sherman D."/>
            <person name="Fischer G."/>
            <person name="Durrens P."/>
            <person name="Casaregola S."/>
            <person name="Lafontaine I."/>
            <person name="de Montigny J."/>
            <person name="Marck C."/>
            <person name="Neuveglise C."/>
            <person name="Talla E."/>
            <person name="Goffard N."/>
            <person name="Frangeul L."/>
            <person name="Aigle M."/>
            <person name="Anthouard V."/>
            <person name="Babour A."/>
            <person name="Barbe V."/>
            <person name="Barnay S."/>
            <person name="Blanchin S."/>
            <person name="Beckerich J.M."/>
            <person name="Beyne E."/>
            <person name="Bleykasten C."/>
            <person name="Boisrame A."/>
            <person name="Boyer J."/>
            <person name="Cattolico L."/>
            <person name="Confanioleri F."/>
            <person name="de Daruvar A."/>
            <person name="Despons L."/>
            <person name="Fabre E."/>
            <person name="Fairhead C."/>
            <person name="Ferry-Dumazet H."/>
            <person name="Groppi A."/>
            <person name="Hantraye F."/>
            <person name="Hennequin C."/>
            <person name="Jauniaux N."/>
            <person name="Joyet P."/>
            <person name="Kachouri R."/>
            <person name="Kerrest A."/>
            <person name="Koszul R."/>
            <person name="Lemaire M."/>
            <person name="Lesur I."/>
            <person name="Ma L."/>
            <person name="Muller H."/>
            <person name="Nicaud J.M."/>
            <person name="Nikolski M."/>
            <person name="Oztas S."/>
            <person name="Ozier-Kalogeropoulos O."/>
            <person name="Pellenz S."/>
            <person name="Potier S."/>
            <person name="Richard G.F."/>
            <person name="Straub M.L."/>
            <person name="Suleau A."/>
            <person name="Swennene D."/>
            <person name="Tekaia F."/>
            <person name="Wesolowski-Louvel M."/>
            <person name="Westhof E."/>
            <person name="Wirth B."/>
            <person name="Zeniou-Meyer M."/>
            <person name="Zivanovic I."/>
            <person name="Bolotin-Fukuhara M."/>
            <person name="Thierry A."/>
            <person name="Bouchier C."/>
            <person name="Caudron B."/>
            <person name="Scarpelli C."/>
            <person name="Gaillardin C."/>
            <person name="Weissenbach J."/>
            <person name="Wincker P."/>
            <person name="Souciet J.L."/>
        </authorList>
    </citation>
    <scope>NUCLEOTIDE SEQUENCE [LARGE SCALE GENOMIC DNA]</scope>
    <source>
        <strain evidence="10">ATCC 8585 / CBS 2359 / DSM 70799 / NBRC 1267 / NRRL Y-1140 / WM37</strain>
    </source>
</reference>
<feature type="region of interest" description="Disordered" evidence="7">
    <location>
        <begin position="108"/>
        <end position="166"/>
    </location>
</feature>
<evidence type="ECO:0000256" key="5">
    <source>
        <dbReference type="ARBA" id="ARBA00023242"/>
    </source>
</evidence>
<comment type="subcellular location">
    <subcellularLocation>
        <location evidence="2">Chromosome</location>
        <location evidence="2">Telomere</location>
    </subcellularLocation>
    <subcellularLocation>
        <location evidence="1">Nucleus</location>
    </subcellularLocation>
</comment>
<keyword evidence="10" id="KW-1185">Reference proteome</keyword>
<evidence type="ECO:0000256" key="4">
    <source>
        <dbReference type="ARBA" id="ARBA00022895"/>
    </source>
</evidence>
<dbReference type="GO" id="GO:0140445">
    <property type="term" value="C:chromosome, telomeric repeat region"/>
    <property type="evidence" value="ECO:0007669"/>
    <property type="project" value="TreeGrafter"/>
</dbReference>
<feature type="compositionally biased region" description="Polar residues" evidence="7">
    <location>
        <begin position="1332"/>
        <end position="1359"/>
    </location>
</feature>
<dbReference type="GO" id="GO:0005634">
    <property type="term" value="C:nucleus"/>
    <property type="evidence" value="ECO:0007669"/>
    <property type="project" value="UniProtKB-SubCell"/>
</dbReference>
<evidence type="ECO:0000256" key="2">
    <source>
        <dbReference type="ARBA" id="ARBA00004574"/>
    </source>
</evidence>
<dbReference type="eggNOG" id="ENOG502QPT7">
    <property type="taxonomic scope" value="Eukaryota"/>
</dbReference>
<feature type="region of interest" description="Disordered" evidence="7">
    <location>
        <begin position="1"/>
        <end position="32"/>
    </location>
</feature>
<feature type="compositionally biased region" description="Polar residues" evidence="7">
    <location>
        <begin position="114"/>
        <end position="132"/>
    </location>
</feature>
<keyword evidence="6" id="KW-0131">Cell cycle</keyword>
<keyword evidence="3" id="KW-0158">Chromosome</keyword>
<protein>
    <submittedName>
        <fullName evidence="9">KLLA0F01254p</fullName>
    </submittedName>
</protein>
<dbReference type="PaxDb" id="284590-Q6CLQ3"/>
<dbReference type="STRING" id="284590.Q6CLQ3"/>
<feature type="compositionally biased region" description="Polar residues" evidence="7">
    <location>
        <begin position="57"/>
        <end position="68"/>
    </location>
</feature>
<dbReference type="KEGG" id="kla:KLLA0_F01254g"/>
<dbReference type="OMA" id="MKLEYYT"/>
<evidence type="ECO:0000313" key="9">
    <source>
        <dbReference type="EMBL" id="CAG97843.1"/>
    </source>
</evidence>
<gene>
    <name evidence="9" type="ORF">KLLA0_F01254g</name>
</gene>
<proteinExistence type="predicted"/>
<dbReference type="GO" id="GO:0000723">
    <property type="term" value="P:telomere maintenance"/>
    <property type="evidence" value="ECO:0007669"/>
    <property type="project" value="TreeGrafter"/>
</dbReference>
<dbReference type="Pfam" id="PF12231">
    <property type="entry name" value="Rif1_N"/>
    <property type="match status" value="1"/>
</dbReference>
<dbReference type="HOGENOM" id="CLU_002800_0_0_1"/>
<evidence type="ECO:0000256" key="6">
    <source>
        <dbReference type="ARBA" id="ARBA00023306"/>
    </source>
</evidence>
<dbReference type="Proteomes" id="UP000000598">
    <property type="component" value="Chromosome F"/>
</dbReference>
<evidence type="ECO:0000313" key="10">
    <source>
        <dbReference type="Proteomes" id="UP000000598"/>
    </source>
</evidence>